<name>A0AAD6NHC4_DREDA</name>
<accession>A0AAD6NHC4</accession>
<proteinExistence type="predicted"/>
<dbReference type="AlphaFoldDB" id="A0AAD6NHC4"/>
<gene>
    <name evidence="1" type="ORF">Dda_6365</name>
</gene>
<comment type="caution">
    <text evidence="1">The sequence shown here is derived from an EMBL/GenBank/DDBJ whole genome shotgun (WGS) entry which is preliminary data.</text>
</comment>
<sequence>MPIKLEILLRTHPAFKMDLPILLPSKSAIQELSHLFLRPGPDIYDLLRIPLYATSPPPISTPLYSLPQNTIDLIFSNLSDFDAICFSLSSRHLFNAGIWRLKWIVYTRIPGASAGRSFHETTYGSCSSTTPSNGATPFSKRRVVARSAVDAEPWTDPAIRPELRHFRRRILASILHSQYYPPLIHRIVKFACTPPGMFLSSSSHTRRRRPQRFGTKDCRNSTRMYTRWFVIRNLDRREYISPDTASMRYLFRLLRSIARRNGSTTYSLGETAVYALWVAAKSRWAGGRFDIVEALGWEGWHDVSDQVVQEYIAARQELR</sequence>
<evidence type="ECO:0000313" key="1">
    <source>
        <dbReference type="EMBL" id="KAJ6258325.1"/>
    </source>
</evidence>
<evidence type="ECO:0000313" key="2">
    <source>
        <dbReference type="Proteomes" id="UP001221413"/>
    </source>
</evidence>
<organism evidence="1 2">
    <name type="scientific">Drechslerella dactyloides</name>
    <name type="common">Nematode-trapping fungus</name>
    <name type="synonym">Arthrobotrys dactyloides</name>
    <dbReference type="NCBI Taxonomy" id="74499"/>
    <lineage>
        <taxon>Eukaryota</taxon>
        <taxon>Fungi</taxon>
        <taxon>Dikarya</taxon>
        <taxon>Ascomycota</taxon>
        <taxon>Pezizomycotina</taxon>
        <taxon>Orbiliomycetes</taxon>
        <taxon>Orbiliales</taxon>
        <taxon>Orbiliaceae</taxon>
        <taxon>Drechslerella</taxon>
    </lineage>
</organism>
<protein>
    <recommendedName>
        <fullName evidence="3">F-box domain-containing protein</fullName>
    </recommendedName>
</protein>
<dbReference type="EMBL" id="JAQGDS010000008">
    <property type="protein sequence ID" value="KAJ6258325.1"/>
    <property type="molecule type" value="Genomic_DNA"/>
</dbReference>
<dbReference type="Proteomes" id="UP001221413">
    <property type="component" value="Unassembled WGS sequence"/>
</dbReference>
<evidence type="ECO:0008006" key="3">
    <source>
        <dbReference type="Google" id="ProtNLM"/>
    </source>
</evidence>
<keyword evidence="2" id="KW-1185">Reference proteome</keyword>
<reference evidence="1" key="1">
    <citation type="submission" date="2023-01" db="EMBL/GenBank/DDBJ databases">
        <title>The chitinases involved in constricting ring structure development in the nematode-trapping fungus Drechslerella dactyloides.</title>
        <authorList>
            <person name="Wang R."/>
            <person name="Zhang L."/>
            <person name="Tang P."/>
            <person name="Li S."/>
            <person name="Liang L."/>
        </authorList>
    </citation>
    <scope>NUCLEOTIDE SEQUENCE</scope>
    <source>
        <strain evidence="1">YMF1.00031</strain>
    </source>
</reference>